<dbReference type="InterPro" id="IPR050523">
    <property type="entry name" value="AKR_Detox_Biosynth"/>
</dbReference>
<proteinExistence type="predicted"/>
<sequence>MRYTLLGRSGIRVSEFALGTMTFGDNWGWGAPVETSTRMLEVYAEAGGNFIDTANVYTGGVAETILGEALHGRWDRFVLGTKFTLQTEAGDPNLAGNHRKNLTRSLEASLRRLKTDHIDVLWVHARDTLTPLPELMRALDDQVRAGKVLHIGVSDWPAWEIAKANTLAELRGWSPFIGVQLRYNLLSRSVESELTPMAHAEDLAILAWGPLAEGRLTGKYLGGGQGRLTRGGWDFSGESSDHIVREVVAIAEAGGWTPAQVAFAWLRSRAGTVIPLLGATSEQQLRTNLAAADIVLGADTLERLDRISAPDLGFPHDVMAGEDMIGLVYGDQWRRILDHRRGSRRPVNDDDRLAPVTAPRR</sequence>
<dbReference type="GO" id="GO:0005829">
    <property type="term" value="C:cytosol"/>
    <property type="evidence" value="ECO:0007669"/>
    <property type="project" value="TreeGrafter"/>
</dbReference>
<dbReference type="Pfam" id="PF00248">
    <property type="entry name" value="Aldo_ket_red"/>
    <property type="match status" value="1"/>
</dbReference>
<evidence type="ECO:0000256" key="1">
    <source>
        <dbReference type="ARBA" id="ARBA00023002"/>
    </source>
</evidence>
<dbReference type="CDD" id="cd19080">
    <property type="entry name" value="AKR_AKR9A_9B"/>
    <property type="match status" value="1"/>
</dbReference>
<dbReference type="PANTHER" id="PTHR43364:SF4">
    <property type="entry name" value="NAD(P)-LINKED OXIDOREDUCTASE SUPERFAMILY PROTEIN"/>
    <property type="match status" value="1"/>
</dbReference>
<evidence type="ECO:0000313" key="4">
    <source>
        <dbReference type="Proteomes" id="UP000254978"/>
    </source>
</evidence>
<organism evidence="3 4">
    <name type="scientific">Mycolicibacterium tokaiense</name>
    <dbReference type="NCBI Taxonomy" id="39695"/>
    <lineage>
        <taxon>Bacteria</taxon>
        <taxon>Bacillati</taxon>
        <taxon>Actinomycetota</taxon>
        <taxon>Actinomycetes</taxon>
        <taxon>Mycobacteriales</taxon>
        <taxon>Mycobacteriaceae</taxon>
        <taxon>Mycolicibacterium</taxon>
    </lineage>
</organism>
<keyword evidence="4" id="KW-1185">Reference proteome</keyword>
<accession>A0A378T715</accession>
<evidence type="ECO:0000313" key="3">
    <source>
        <dbReference type="EMBL" id="STZ56621.1"/>
    </source>
</evidence>
<feature type="domain" description="NADP-dependent oxidoreductase" evidence="2">
    <location>
        <begin position="17"/>
        <end position="308"/>
    </location>
</feature>
<dbReference type="AlphaFoldDB" id="A0A378T715"/>
<dbReference type="InterPro" id="IPR036812">
    <property type="entry name" value="NAD(P)_OxRdtase_dom_sf"/>
</dbReference>
<dbReference type="RefSeq" id="WP_115281326.1">
    <property type="nucleotide sequence ID" value="NZ_AP022600.1"/>
</dbReference>
<keyword evidence="1" id="KW-0560">Oxidoreductase</keyword>
<evidence type="ECO:0000259" key="2">
    <source>
        <dbReference type="Pfam" id="PF00248"/>
    </source>
</evidence>
<protein>
    <submittedName>
        <fullName evidence="3">Aldo/keto reductase</fullName>
    </submittedName>
</protein>
<dbReference type="InterPro" id="IPR023210">
    <property type="entry name" value="NADP_OxRdtase_dom"/>
</dbReference>
<dbReference type="OrthoDB" id="9768793at2"/>
<dbReference type="PANTHER" id="PTHR43364">
    <property type="entry name" value="NADH-SPECIFIC METHYLGLYOXAL REDUCTASE-RELATED"/>
    <property type="match status" value="1"/>
</dbReference>
<dbReference type="SUPFAM" id="SSF51430">
    <property type="entry name" value="NAD(P)-linked oxidoreductase"/>
    <property type="match status" value="1"/>
</dbReference>
<dbReference type="Gene3D" id="3.20.20.100">
    <property type="entry name" value="NADP-dependent oxidoreductase domain"/>
    <property type="match status" value="1"/>
</dbReference>
<name>A0A378T715_9MYCO</name>
<gene>
    <name evidence="3" type="primary">tas</name>
    <name evidence="3" type="ORF">NCTC10821_00114</name>
</gene>
<dbReference type="Proteomes" id="UP000254978">
    <property type="component" value="Unassembled WGS sequence"/>
</dbReference>
<dbReference type="GO" id="GO:0016491">
    <property type="term" value="F:oxidoreductase activity"/>
    <property type="evidence" value="ECO:0007669"/>
    <property type="project" value="UniProtKB-KW"/>
</dbReference>
<reference evidence="3 4" key="1">
    <citation type="submission" date="2018-06" db="EMBL/GenBank/DDBJ databases">
        <authorList>
            <consortium name="Pathogen Informatics"/>
            <person name="Doyle S."/>
        </authorList>
    </citation>
    <scope>NUCLEOTIDE SEQUENCE [LARGE SCALE GENOMIC DNA]</scope>
    <source>
        <strain evidence="3 4">NCTC10821</strain>
    </source>
</reference>
<dbReference type="EMBL" id="UGQT01000001">
    <property type="protein sequence ID" value="STZ56621.1"/>
    <property type="molecule type" value="Genomic_DNA"/>
</dbReference>